<dbReference type="PANTHER" id="PTHR21432:SF20">
    <property type="entry name" value="ACETYL-COA HYDROLASE"/>
    <property type="match status" value="1"/>
</dbReference>
<dbReference type="InterPro" id="IPR038460">
    <property type="entry name" value="AcetylCoA_hyd_C_sf"/>
</dbReference>
<protein>
    <submittedName>
        <fullName evidence="2">Acetyl-CoA hydrolase</fullName>
    </submittedName>
</protein>
<dbReference type="Pfam" id="PF13336">
    <property type="entry name" value="AcetylCoA_hyd_C"/>
    <property type="match status" value="1"/>
</dbReference>
<evidence type="ECO:0000313" key="2">
    <source>
        <dbReference type="EMBL" id="MCK0536657.1"/>
    </source>
</evidence>
<dbReference type="InterPro" id="IPR037171">
    <property type="entry name" value="NagB/RpiA_transferase-like"/>
</dbReference>
<reference evidence="2" key="1">
    <citation type="submission" date="2022-04" db="EMBL/GenBank/DDBJ databases">
        <title>Alcanivorax sp. CY1518 draft genome sequence.</title>
        <authorList>
            <person name="Zhao G."/>
            <person name="An M."/>
        </authorList>
    </citation>
    <scope>NUCLEOTIDE SEQUENCE</scope>
    <source>
        <strain evidence="2">CY1518</strain>
    </source>
</reference>
<keyword evidence="2" id="KW-0378">Hydrolase</keyword>
<evidence type="ECO:0000259" key="1">
    <source>
        <dbReference type="Pfam" id="PF13336"/>
    </source>
</evidence>
<dbReference type="SUPFAM" id="SSF100950">
    <property type="entry name" value="NagB/RpiA/CoA transferase-like"/>
    <property type="match status" value="1"/>
</dbReference>
<dbReference type="PANTHER" id="PTHR21432">
    <property type="entry name" value="ACETYL-COA HYDROLASE-RELATED"/>
    <property type="match status" value="1"/>
</dbReference>
<keyword evidence="3" id="KW-1185">Reference proteome</keyword>
<dbReference type="InterPro" id="IPR046433">
    <property type="entry name" value="ActCoA_hydro"/>
</dbReference>
<name>A0ABT0E4B7_9GAMM</name>
<dbReference type="EMBL" id="JALKII010000001">
    <property type="protein sequence ID" value="MCK0536657.1"/>
    <property type="molecule type" value="Genomic_DNA"/>
</dbReference>
<accession>A0ABT0E4B7</accession>
<dbReference type="Proteomes" id="UP001165524">
    <property type="component" value="Unassembled WGS sequence"/>
</dbReference>
<dbReference type="Gene3D" id="3.40.1080.10">
    <property type="entry name" value="Glutaconate Coenzyme A-transferase"/>
    <property type="match status" value="1"/>
</dbReference>
<dbReference type="GO" id="GO:0016787">
    <property type="term" value="F:hydrolase activity"/>
    <property type="evidence" value="ECO:0007669"/>
    <property type="project" value="UniProtKB-KW"/>
</dbReference>
<feature type="domain" description="Acetyl-CoA hydrolase/transferase C-terminal" evidence="1">
    <location>
        <begin position="439"/>
        <end position="599"/>
    </location>
</feature>
<evidence type="ECO:0000313" key="3">
    <source>
        <dbReference type="Proteomes" id="UP001165524"/>
    </source>
</evidence>
<comment type="caution">
    <text evidence="2">The sequence shown here is derived from an EMBL/GenBank/DDBJ whole genome shotgun (WGS) entry which is preliminary data.</text>
</comment>
<dbReference type="RefSeq" id="WP_246948180.1">
    <property type="nucleotide sequence ID" value="NZ_JALKII010000001.1"/>
</dbReference>
<dbReference type="InterPro" id="IPR026888">
    <property type="entry name" value="AcetylCoA_hyd_C"/>
</dbReference>
<sequence length="723" mass="79409">MAAAKRVASIDVAVDEIIRRTGGEIRLGLPLGLGKPNQLVNALYHRAVADSSISLTIYTALSLGRPSAGSDLEARFLTPFAERVFGDYEELAYLHAMRRNQLPANVSVREFFFQPGTLLNSTQAQRDYISSNYTHVARDLDAAGVNVAAQMVAVREDRPGRVSLSCNPEVSLDLMPRLARRREAGDTIITIAQVHPELPYMSNDAEVDAALFDLLIDAPDAGTRLFSTPNMPVSFQDHLVGLNASTLVRDGGMLQIGIGALGDALVHHTLLRERSNEHYRALLDVFELDRFAALIDREGGRAPFAQGLYGCSEMFTHGLMSLVDGGVLRRHVYDDEYLQALINQGLLEPRATLASLDALRAAGALHDALDGATLAWLQELGLLPAQMQLREDGLSLDGALLPNDLRDAGTRAVLETHLDGGLLRGGTLMHGGFFLGPAAFYQRLRELTPELASAINMTRVSFINQLYGDETLKRLQRRDGRFINTAFTVTALGAAVSDQLEDGRVLSGVGGQYNFVSQAQELEDARSILLLRAWRERGGEAASNIVWSYGHTTIARHLRDIFVTEYGIADVRGKTDAQVIAALVNIADSRFQGELLEQARKAGKIAQDYQVPEAFRYNTPERLAERARQAPAGAFPTFPLGCDFTETEQQLLEALNWLKEKASRKAYLELGRRSLVREEAEQQFQPHLARMGLAEPSGLRERLYRRLLLAALSRTSGGRGSTA</sequence>
<gene>
    <name evidence="2" type="ORF">MU846_02955</name>
</gene>
<organism evidence="2 3">
    <name type="scientific">Alcanivorax quisquiliarum</name>
    <dbReference type="NCBI Taxonomy" id="2933565"/>
    <lineage>
        <taxon>Bacteria</taxon>
        <taxon>Pseudomonadati</taxon>
        <taxon>Pseudomonadota</taxon>
        <taxon>Gammaproteobacteria</taxon>
        <taxon>Oceanospirillales</taxon>
        <taxon>Alcanivoracaceae</taxon>
        <taxon>Alcanivorax</taxon>
    </lineage>
</organism>
<proteinExistence type="predicted"/>
<dbReference type="Gene3D" id="3.40.1080.20">
    <property type="entry name" value="Acetyl-CoA hydrolase/transferase C-terminal domain"/>
    <property type="match status" value="1"/>
</dbReference>